<evidence type="ECO:0000259" key="2">
    <source>
        <dbReference type="Pfam" id="PF12146"/>
    </source>
</evidence>
<dbReference type="PANTHER" id="PTHR22946:SF9">
    <property type="entry name" value="POLYKETIDE TRANSFERASE AF380"/>
    <property type="match status" value="1"/>
</dbReference>
<organism evidence="3">
    <name type="scientific">Candidatus Nitricoxidivorans perseverans</name>
    <dbReference type="NCBI Taxonomy" id="2975601"/>
    <lineage>
        <taxon>Bacteria</taxon>
        <taxon>Pseudomonadati</taxon>
        <taxon>Pseudomonadota</taxon>
        <taxon>Betaproteobacteria</taxon>
        <taxon>Nitrosomonadales</taxon>
        <taxon>Sterolibacteriaceae</taxon>
        <taxon>Candidatus Nitricoxidivorans</taxon>
    </lineage>
</organism>
<dbReference type="InterPro" id="IPR050261">
    <property type="entry name" value="FrsA_esterase"/>
</dbReference>
<evidence type="ECO:0000256" key="1">
    <source>
        <dbReference type="ARBA" id="ARBA00022801"/>
    </source>
</evidence>
<gene>
    <name evidence="3" type="ORF">OHM77_01250</name>
</gene>
<dbReference type="Pfam" id="PF12146">
    <property type="entry name" value="Hydrolase_4"/>
    <property type="match status" value="1"/>
</dbReference>
<dbReference type="PANTHER" id="PTHR22946">
    <property type="entry name" value="DIENELACTONE HYDROLASE DOMAIN-CONTAINING PROTEIN-RELATED"/>
    <property type="match status" value="1"/>
</dbReference>
<dbReference type="KEGG" id="npv:OHM77_01250"/>
<dbReference type="GO" id="GO:0052689">
    <property type="term" value="F:carboxylic ester hydrolase activity"/>
    <property type="evidence" value="ECO:0007669"/>
    <property type="project" value="UniProtKB-ARBA"/>
</dbReference>
<reference evidence="3" key="1">
    <citation type="journal article" date="2023" name="Nat. Microbiol.">
        <title>Enrichment and characterization of a nitric oxide-reducing microbial community in a continuous bioreactor.</title>
        <authorList>
            <person name="Garrido-Amador P."/>
            <person name="Stortenbeker N."/>
            <person name="Wessels H.J.C.T."/>
            <person name="Speth D.R."/>
            <person name="Garcia-Heredia I."/>
            <person name="Kartal B."/>
        </authorList>
    </citation>
    <scope>NUCLEOTIDE SEQUENCE</scope>
    <source>
        <strain evidence="3">MAG1</strain>
    </source>
</reference>
<proteinExistence type="predicted"/>
<protein>
    <submittedName>
        <fullName evidence="3">Alpha/beta fold hydrolase</fullName>
    </submittedName>
</protein>
<dbReference type="InterPro" id="IPR029058">
    <property type="entry name" value="AB_hydrolase_fold"/>
</dbReference>
<accession>A0AA49FMF4</accession>
<keyword evidence="1 3" id="KW-0378">Hydrolase</keyword>
<evidence type="ECO:0000313" key="3">
    <source>
        <dbReference type="EMBL" id="WIM05950.1"/>
    </source>
</evidence>
<feature type="domain" description="Serine aminopeptidase S33" evidence="2">
    <location>
        <begin position="71"/>
        <end position="186"/>
    </location>
</feature>
<dbReference type="EMBL" id="CP107246">
    <property type="protein sequence ID" value="WIM05950.1"/>
    <property type="molecule type" value="Genomic_DNA"/>
</dbReference>
<dbReference type="AlphaFoldDB" id="A0AA49FMF4"/>
<dbReference type="SUPFAM" id="SSF53474">
    <property type="entry name" value="alpha/beta-Hydrolases"/>
    <property type="match status" value="1"/>
</dbReference>
<sequence length="298" mass="32295">MLALLGLVVTIGLLAGLRLTIHRSLAPERVVETRTPADVGLSYQGITFPTENGKSLFGWFIPTMREGRSPAVVLLHGWGGNAETLLPLAQPLHEAGFALLFIDARCHGQSDEDTFASMPRFAEDLGHAIDWLNQREDIAPQAITAIGHSVGAAASLLAASRRDDIAAVVSIAAFTHPVAMMRRWFAAKGIPYMPVGWLMLRYVEWVIGHRFDAIAPINTIRRVQCPVLLVHGAEDTTVPVSEAHAIHANRSGDHVPLKVVAGSHDDYADLDRELPVLVDFLSGVVKNSNEANSKNSNS</sequence>
<dbReference type="Gene3D" id="3.40.50.1820">
    <property type="entry name" value="alpha/beta hydrolase"/>
    <property type="match status" value="1"/>
</dbReference>
<dbReference type="InterPro" id="IPR022742">
    <property type="entry name" value="Hydrolase_4"/>
</dbReference>
<dbReference type="Proteomes" id="UP001234916">
    <property type="component" value="Chromosome"/>
</dbReference>
<name>A0AA49FMF4_9PROT</name>